<dbReference type="AlphaFoldDB" id="A0A7S4AXG0"/>
<sequence>MPSSTRQKRREERTILPPHIFADATAENDNAGVEYQDSPSTLSSSPLLSDSFEASLHKLPRTLNSEVELVFPEIASQAKREKREKTKNNVNIGGNDSKDNESTNREYLLIPTFHVSRFSTLERNDRTEDERVRIFLRFREFAKEFRERLFQKDPGSQLDIPDIDGASTFSVSGRHSTSAYDEVASTRSVLGYSTFLYMGVQIVHHPRIGYEKLAIHTIVIYARSRDVEEIYFELLNSKNYRNQ</sequence>
<reference evidence="2" key="1">
    <citation type="submission" date="2021-01" db="EMBL/GenBank/DDBJ databases">
        <authorList>
            <person name="Corre E."/>
            <person name="Pelletier E."/>
            <person name="Niang G."/>
            <person name="Scheremetjew M."/>
            <person name="Finn R."/>
            <person name="Kale V."/>
            <person name="Holt S."/>
            <person name="Cochrane G."/>
            <person name="Meng A."/>
            <person name="Brown T."/>
            <person name="Cohen L."/>
        </authorList>
    </citation>
    <scope>NUCLEOTIDE SEQUENCE</scope>
    <source>
        <strain evidence="2">10249 10 AB</strain>
    </source>
</reference>
<name>A0A7S4AXG0_9STRA</name>
<accession>A0A7S4AXG0</accession>
<proteinExistence type="predicted"/>
<feature type="region of interest" description="Disordered" evidence="1">
    <location>
        <begin position="1"/>
        <end position="44"/>
    </location>
</feature>
<evidence type="ECO:0000256" key="1">
    <source>
        <dbReference type="SAM" id="MobiDB-lite"/>
    </source>
</evidence>
<organism evidence="2">
    <name type="scientific">Pseudo-nitzschia australis</name>
    <dbReference type="NCBI Taxonomy" id="44445"/>
    <lineage>
        <taxon>Eukaryota</taxon>
        <taxon>Sar</taxon>
        <taxon>Stramenopiles</taxon>
        <taxon>Ochrophyta</taxon>
        <taxon>Bacillariophyta</taxon>
        <taxon>Bacillariophyceae</taxon>
        <taxon>Bacillariophycidae</taxon>
        <taxon>Bacillariales</taxon>
        <taxon>Bacillariaceae</taxon>
        <taxon>Pseudo-nitzschia</taxon>
    </lineage>
</organism>
<protein>
    <submittedName>
        <fullName evidence="2">Uncharacterized protein</fullName>
    </submittedName>
</protein>
<evidence type="ECO:0000313" key="2">
    <source>
        <dbReference type="EMBL" id="CAE0730162.1"/>
    </source>
</evidence>
<gene>
    <name evidence="2" type="ORF">PAUS00366_LOCUS22948</name>
</gene>
<feature type="compositionally biased region" description="Basic and acidic residues" evidence="1">
    <location>
        <begin position="78"/>
        <end position="87"/>
    </location>
</feature>
<feature type="region of interest" description="Disordered" evidence="1">
    <location>
        <begin position="78"/>
        <end position="101"/>
    </location>
</feature>
<dbReference type="EMBL" id="HBIX01035085">
    <property type="protein sequence ID" value="CAE0730162.1"/>
    <property type="molecule type" value="Transcribed_RNA"/>
</dbReference>